<evidence type="ECO:0000313" key="2">
    <source>
        <dbReference type="Proteomes" id="UP001055879"/>
    </source>
</evidence>
<gene>
    <name evidence="1" type="ORF">L6452_38370</name>
</gene>
<organism evidence="1 2">
    <name type="scientific">Arctium lappa</name>
    <name type="common">Greater burdock</name>
    <name type="synonym">Lappa major</name>
    <dbReference type="NCBI Taxonomy" id="4217"/>
    <lineage>
        <taxon>Eukaryota</taxon>
        <taxon>Viridiplantae</taxon>
        <taxon>Streptophyta</taxon>
        <taxon>Embryophyta</taxon>
        <taxon>Tracheophyta</taxon>
        <taxon>Spermatophyta</taxon>
        <taxon>Magnoliopsida</taxon>
        <taxon>eudicotyledons</taxon>
        <taxon>Gunneridae</taxon>
        <taxon>Pentapetalae</taxon>
        <taxon>asterids</taxon>
        <taxon>campanulids</taxon>
        <taxon>Asterales</taxon>
        <taxon>Asteraceae</taxon>
        <taxon>Carduoideae</taxon>
        <taxon>Cardueae</taxon>
        <taxon>Arctiinae</taxon>
        <taxon>Arctium</taxon>
    </lineage>
</organism>
<dbReference type="EMBL" id="CM042060">
    <property type="protein sequence ID" value="KAI3679063.1"/>
    <property type="molecule type" value="Genomic_DNA"/>
</dbReference>
<reference evidence="1 2" key="2">
    <citation type="journal article" date="2022" name="Mol. Ecol. Resour.">
        <title>The genomes of chicory, endive, great burdock and yacon provide insights into Asteraceae paleo-polyploidization history and plant inulin production.</title>
        <authorList>
            <person name="Fan W."/>
            <person name="Wang S."/>
            <person name="Wang H."/>
            <person name="Wang A."/>
            <person name="Jiang F."/>
            <person name="Liu H."/>
            <person name="Zhao H."/>
            <person name="Xu D."/>
            <person name="Zhang Y."/>
        </authorList>
    </citation>
    <scope>NUCLEOTIDE SEQUENCE [LARGE SCALE GENOMIC DNA]</scope>
    <source>
        <strain evidence="2">cv. Niubang</strain>
    </source>
</reference>
<dbReference type="Proteomes" id="UP001055879">
    <property type="component" value="Linkage Group LG14"/>
</dbReference>
<evidence type="ECO:0000313" key="1">
    <source>
        <dbReference type="EMBL" id="KAI3679063.1"/>
    </source>
</evidence>
<protein>
    <submittedName>
        <fullName evidence="1">Uncharacterized protein</fullName>
    </submittedName>
</protein>
<name>A0ACB8Y713_ARCLA</name>
<sequence>MKAHEQKHRDKESQVSTASGENSDNLFRSPEKIEKMKLPVSKQAQGKNKITFYFGQHTPSTNSNHAPNNAKEKSSPKKNSVEPLEIEPFQTKGVICTSTTLDVTLIGDNSITKDTKDKFDETQDQKFEAPPHATPDSKNLMHRSGTPHLIGARNLSQVSNDNVETHSRKRISIKDKARKSMGKKHKVEERSETEQCLDKIDVLGTLTKETIASSLPEARSVIRTCLEK</sequence>
<reference evidence="2" key="1">
    <citation type="journal article" date="2022" name="Mol. Ecol. Resour.">
        <title>The genomes of chicory, endive, great burdock and yacon provide insights into Asteraceae palaeo-polyploidization history and plant inulin production.</title>
        <authorList>
            <person name="Fan W."/>
            <person name="Wang S."/>
            <person name="Wang H."/>
            <person name="Wang A."/>
            <person name="Jiang F."/>
            <person name="Liu H."/>
            <person name="Zhao H."/>
            <person name="Xu D."/>
            <person name="Zhang Y."/>
        </authorList>
    </citation>
    <scope>NUCLEOTIDE SEQUENCE [LARGE SCALE GENOMIC DNA]</scope>
    <source>
        <strain evidence="2">cv. Niubang</strain>
    </source>
</reference>
<comment type="caution">
    <text evidence="1">The sequence shown here is derived from an EMBL/GenBank/DDBJ whole genome shotgun (WGS) entry which is preliminary data.</text>
</comment>
<keyword evidence="2" id="KW-1185">Reference proteome</keyword>
<accession>A0ACB8Y713</accession>
<proteinExistence type="predicted"/>